<proteinExistence type="predicted"/>
<feature type="region of interest" description="Disordered" evidence="1">
    <location>
        <begin position="21"/>
        <end position="41"/>
    </location>
</feature>
<evidence type="ECO:0000313" key="2">
    <source>
        <dbReference type="EMBL" id="SIT39323.1"/>
    </source>
</evidence>
<accession>A0A1N7RW74</accession>
<evidence type="ECO:0000313" key="3">
    <source>
        <dbReference type="Proteomes" id="UP000195569"/>
    </source>
</evidence>
<organism evidence="2 3">
    <name type="scientific">Paraburkholderia piptadeniae</name>
    <dbReference type="NCBI Taxonomy" id="1701573"/>
    <lineage>
        <taxon>Bacteria</taxon>
        <taxon>Pseudomonadati</taxon>
        <taxon>Pseudomonadota</taxon>
        <taxon>Betaproteobacteria</taxon>
        <taxon>Burkholderiales</taxon>
        <taxon>Burkholderiaceae</taxon>
        <taxon>Paraburkholderia</taxon>
    </lineage>
</organism>
<dbReference type="AlphaFoldDB" id="A0A1N7RW74"/>
<dbReference type="Proteomes" id="UP000195569">
    <property type="component" value="Unassembled WGS sequence"/>
</dbReference>
<comment type="caution">
    <text evidence="2">The sequence shown here is derived from an EMBL/GenBank/DDBJ whole genome shotgun (WGS) entry which is preliminary data.</text>
</comment>
<keyword evidence="3" id="KW-1185">Reference proteome</keyword>
<sequence>MRPRLKLLFWFRRMMIRSYPQPARRHGRERRPAGPPWIPPAQQARALPLQAVLSRRPT</sequence>
<dbReference type="EMBL" id="CYGY02000021">
    <property type="protein sequence ID" value="SIT39323.1"/>
    <property type="molecule type" value="Genomic_DNA"/>
</dbReference>
<name>A0A1N7RW74_9BURK</name>
<evidence type="ECO:0000256" key="1">
    <source>
        <dbReference type="SAM" id="MobiDB-lite"/>
    </source>
</evidence>
<gene>
    <name evidence="2" type="ORF">BN2476_210142</name>
</gene>
<protein>
    <submittedName>
        <fullName evidence="2">Uncharacterized protein</fullName>
    </submittedName>
</protein>
<reference evidence="2" key="1">
    <citation type="submission" date="2016-12" db="EMBL/GenBank/DDBJ databases">
        <authorList>
            <person name="Moulin L."/>
        </authorList>
    </citation>
    <scope>NUCLEOTIDE SEQUENCE [LARGE SCALE GENOMIC DNA]</scope>
    <source>
        <strain evidence="2">STM 7183</strain>
    </source>
</reference>